<reference evidence="9" key="1">
    <citation type="submission" date="2020-08" db="EMBL/GenBank/DDBJ databases">
        <title>Genomic Encyclopedia of Type Strains, Phase IV (KMG-V): Genome sequencing to study the core and pangenomes of soil and plant-associated prokaryotes.</title>
        <authorList>
            <person name="Whitman W."/>
        </authorList>
    </citation>
    <scope>NUCLEOTIDE SEQUENCE [LARGE SCALE GENOMIC DNA]</scope>
    <source>
        <strain evidence="9">M8UP27</strain>
    </source>
</reference>
<dbReference type="PRINTS" id="PR00173">
    <property type="entry name" value="EDTRNSPORT"/>
</dbReference>
<dbReference type="PANTHER" id="PTHR42865:SF7">
    <property type="entry name" value="PROTON_GLUTAMATE-ASPARTATE SYMPORTER"/>
    <property type="match status" value="1"/>
</dbReference>
<keyword evidence="3" id="KW-1003">Cell membrane</keyword>
<dbReference type="AlphaFoldDB" id="A0A7W8MS76"/>
<dbReference type="GO" id="GO:0015293">
    <property type="term" value="F:symporter activity"/>
    <property type="evidence" value="ECO:0007669"/>
    <property type="project" value="UniProtKB-KW"/>
</dbReference>
<evidence type="ECO:0000256" key="3">
    <source>
        <dbReference type="ARBA" id="ARBA00022475"/>
    </source>
</evidence>
<keyword evidence="2" id="KW-0813">Transport</keyword>
<dbReference type="InterPro" id="IPR001991">
    <property type="entry name" value="Na-dicarboxylate_symporter"/>
</dbReference>
<evidence type="ECO:0000313" key="10">
    <source>
        <dbReference type="Proteomes" id="UP000568106"/>
    </source>
</evidence>
<accession>A0A7W8MS76</accession>
<evidence type="ECO:0000256" key="7">
    <source>
        <dbReference type="ARBA" id="ARBA00023136"/>
    </source>
</evidence>
<evidence type="ECO:0000256" key="5">
    <source>
        <dbReference type="ARBA" id="ARBA00022847"/>
    </source>
</evidence>
<evidence type="ECO:0000256" key="6">
    <source>
        <dbReference type="ARBA" id="ARBA00022989"/>
    </source>
</evidence>
<keyword evidence="5" id="KW-0769">Symport</keyword>
<feature type="transmembrane region" description="Helical" evidence="8">
    <location>
        <begin position="45"/>
        <end position="64"/>
    </location>
</feature>
<name>A0A7W8MS76_9BACT</name>
<evidence type="ECO:0000256" key="2">
    <source>
        <dbReference type="ARBA" id="ARBA00022448"/>
    </source>
</evidence>
<feature type="transmembrane region" description="Helical" evidence="8">
    <location>
        <begin position="282"/>
        <end position="301"/>
    </location>
</feature>
<feature type="transmembrane region" description="Helical" evidence="8">
    <location>
        <begin position="244"/>
        <end position="262"/>
    </location>
</feature>
<comment type="subcellular location">
    <subcellularLocation>
        <location evidence="1">Cell membrane</location>
        <topology evidence="1">Multi-pass membrane protein</topology>
    </subcellularLocation>
</comment>
<organism evidence="9 10">
    <name type="scientific">Tunturiibacter empetritectus</name>
    <dbReference type="NCBI Taxonomy" id="3069691"/>
    <lineage>
        <taxon>Bacteria</taxon>
        <taxon>Pseudomonadati</taxon>
        <taxon>Acidobacteriota</taxon>
        <taxon>Terriglobia</taxon>
        <taxon>Terriglobales</taxon>
        <taxon>Acidobacteriaceae</taxon>
        <taxon>Tunturiibacter</taxon>
    </lineage>
</organism>
<dbReference type="PANTHER" id="PTHR42865">
    <property type="entry name" value="PROTON/GLUTAMATE-ASPARTATE SYMPORTER"/>
    <property type="match status" value="1"/>
</dbReference>
<keyword evidence="6 8" id="KW-1133">Transmembrane helix</keyword>
<feature type="transmembrane region" description="Helical" evidence="8">
    <location>
        <begin position="363"/>
        <end position="382"/>
    </location>
</feature>
<evidence type="ECO:0000256" key="4">
    <source>
        <dbReference type="ARBA" id="ARBA00022692"/>
    </source>
</evidence>
<feature type="transmembrane region" description="Helical" evidence="8">
    <location>
        <begin position="138"/>
        <end position="158"/>
    </location>
</feature>
<protein>
    <submittedName>
        <fullName evidence="9">Proton glutamate symport protein</fullName>
    </submittedName>
</protein>
<dbReference type="Gene3D" id="1.10.3860.10">
    <property type="entry name" value="Sodium:dicarboxylate symporter"/>
    <property type="match status" value="1"/>
</dbReference>
<proteinExistence type="predicted"/>
<evidence type="ECO:0000256" key="8">
    <source>
        <dbReference type="SAM" id="Phobius"/>
    </source>
</evidence>
<dbReference type="Pfam" id="PF00375">
    <property type="entry name" value="SDF"/>
    <property type="match status" value="1"/>
</dbReference>
<dbReference type="PROSITE" id="PS00714">
    <property type="entry name" value="NA_DICARBOXYL_SYMP_2"/>
    <property type="match status" value="1"/>
</dbReference>
<evidence type="ECO:0000313" key="9">
    <source>
        <dbReference type="EMBL" id="MBB5318072.1"/>
    </source>
</evidence>
<evidence type="ECO:0000256" key="1">
    <source>
        <dbReference type="ARBA" id="ARBA00004651"/>
    </source>
</evidence>
<comment type="caution">
    <text evidence="9">The sequence shown here is derived from an EMBL/GenBank/DDBJ whole genome shotgun (WGS) entry which is preliminary data.</text>
</comment>
<dbReference type="EMBL" id="JACHDY010000003">
    <property type="protein sequence ID" value="MBB5318072.1"/>
    <property type="molecule type" value="Genomic_DNA"/>
</dbReference>
<feature type="transmembrane region" description="Helical" evidence="8">
    <location>
        <begin position="205"/>
        <end position="223"/>
    </location>
</feature>
<keyword evidence="7 8" id="KW-0472">Membrane</keyword>
<dbReference type="GO" id="GO:0005886">
    <property type="term" value="C:plasma membrane"/>
    <property type="evidence" value="ECO:0007669"/>
    <property type="project" value="UniProtKB-SubCell"/>
</dbReference>
<dbReference type="SUPFAM" id="SSF118215">
    <property type="entry name" value="Proton glutamate symport protein"/>
    <property type="match status" value="1"/>
</dbReference>
<dbReference type="GO" id="GO:0006835">
    <property type="term" value="P:dicarboxylic acid transport"/>
    <property type="evidence" value="ECO:0007669"/>
    <property type="project" value="TreeGrafter"/>
</dbReference>
<dbReference type="InterPro" id="IPR036458">
    <property type="entry name" value="Na:dicarbo_symporter_sf"/>
</dbReference>
<dbReference type="Proteomes" id="UP000568106">
    <property type="component" value="Unassembled WGS sequence"/>
</dbReference>
<dbReference type="FunFam" id="1.10.3860.10:FF:000001">
    <property type="entry name" value="C4-dicarboxylate transport protein"/>
    <property type="match status" value="1"/>
</dbReference>
<dbReference type="InterPro" id="IPR018107">
    <property type="entry name" value="Na-dicarboxylate_symporter_CS"/>
</dbReference>
<keyword evidence="4 8" id="KW-0812">Transmembrane</keyword>
<gene>
    <name evidence="9" type="ORF">HDF09_002758</name>
</gene>
<feature type="transmembrane region" description="Helical" evidence="8">
    <location>
        <begin position="71"/>
        <end position="94"/>
    </location>
</feature>
<sequence>MLSVEDWYSSHLMLKTNFERFLLLASAIFLSAGISLGLIRGPVVHHAGVTLRCVAIVLLALFALQRRSLTPWIFVAMVAGAELGFDAPALAISLRVFSDIFLRLIKTIVAPLILATLVTGITGHGDLKSVGRMGIKSLIYFEVVTTLALVIGLAAINLSHAGVGLSLPPATFSETIASPPPTHWQDFLLHVFPENIAKSVAEGQILQVAVFAVFFGIALASLDEKKRTPVLHLFESLSEVMFKFTNVVMYFAPIGVGAAMAFTVGQMGLGVLVNLGKLLLTLYGALVGFGLLVLLPAALLFRVPVRRFLAAVAEPATIAFATSTSEAALPRAMESMEALGVPRRIVAFVIPAGYSFNLDGSTLYLAVASIFVAQAAGVHLSLGQQLLMMVTLMLTSKGVAGVPRATLVILLATAATFRLPTEPIFVILGIDAIADMARTAVNVVGNCLASVVVAKWEGEFGTEPISPVVLEGMAE</sequence>
<keyword evidence="10" id="KW-1185">Reference proteome</keyword>
<feature type="transmembrane region" description="Helical" evidence="8">
    <location>
        <begin position="21"/>
        <end position="39"/>
    </location>
</feature>